<dbReference type="AlphaFoldDB" id="A0A8H7AGN3"/>
<protein>
    <submittedName>
        <fullName evidence="1">Uncharacterized protein</fullName>
    </submittedName>
</protein>
<accession>A0A8H7AGN3</accession>
<organism evidence="1 2">
    <name type="scientific">Endocarpon pusillum</name>
    <dbReference type="NCBI Taxonomy" id="364733"/>
    <lineage>
        <taxon>Eukaryota</taxon>
        <taxon>Fungi</taxon>
        <taxon>Dikarya</taxon>
        <taxon>Ascomycota</taxon>
        <taxon>Pezizomycotina</taxon>
        <taxon>Eurotiomycetes</taxon>
        <taxon>Chaetothyriomycetidae</taxon>
        <taxon>Verrucariales</taxon>
        <taxon>Verrucariaceae</taxon>
        <taxon>Endocarpon</taxon>
    </lineage>
</organism>
<dbReference type="EMBL" id="JAACFV010000080">
    <property type="protein sequence ID" value="KAF7506761.1"/>
    <property type="molecule type" value="Genomic_DNA"/>
</dbReference>
<evidence type="ECO:0000313" key="1">
    <source>
        <dbReference type="EMBL" id="KAF7506761.1"/>
    </source>
</evidence>
<dbReference type="Proteomes" id="UP000606974">
    <property type="component" value="Unassembled WGS sequence"/>
</dbReference>
<evidence type="ECO:0000313" key="2">
    <source>
        <dbReference type="Proteomes" id="UP000606974"/>
    </source>
</evidence>
<comment type="caution">
    <text evidence="1">The sequence shown here is derived from an EMBL/GenBank/DDBJ whole genome shotgun (WGS) entry which is preliminary data.</text>
</comment>
<sequence length="183" mass="20928">MPYNPNIILAKLPSPLTVSDSESDSEWPALDLAATPKKVHEVAQFTEIIQNEIEVDSDTELILNKFIKGAMARVQSGAQAEADLERTQRAEAERAARAKATRRTVQKGGIVTVERAKERIRLRTNREQESWEKKEYTRRQCPKREKSKVVRFHRAIAAYARLRISAMDPVDQLHYQLSDVEDD</sequence>
<keyword evidence="2" id="KW-1185">Reference proteome</keyword>
<name>A0A8H7AGN3_9EURO</name>
<dbReference type="OrthoDB" id="4547647at2759"/>
<gene>
    <name evidence="1" type="ORF">GJ744_011373</name>
</gene>
<reference evidence="1" key="1">
    <citation type="submission" date="2020-02" db="EMBL/GenBank/DDBJ databases">
        <authorList>
            <person name="Palmer J.M."/>
        </authorList>
    </citation>
    <scope>NUCLEOTIDE SEQUENCE</scope>
    <source>
        <strain evidence="1">EPUS1.4</strain>
        <tissue evidence="1">Thallus</tissue>
    </source>
</reference>
<proteinExistence type="predicted"/>